<dbReference type="Proteomes" id="UP001501771">
    <property type="component" value="Unassembled WGS sequence"/>
</dbReference>
<dbReference type="EMBL" id="BAAAQR010000006">
    <property type="protein sequence ID" value="GAA2147009.1"/>
    <property type="molecule type" value="Genomic_DNA"/>
</dbReference>
<gene>
    <name evidence="2" type="ORF">GCM10009844_23780</name>
</gene>
<comment type="caution">
    <text evidence="2">The sequence shown here is derived from an EMBL/GenBank/DDBJ whole genome shotgun (WGS) entry which is preliminary data.</text>
</comment>
<sequence>MVGDPPPYGGVRITRVAPQGDSQSWWRIYADSLQEAGLPPESRRAISDDADYLVQRCLLKPGDERWSSSRERRGVVMGAVQSGKTASMMAVIAKGLDAGVDGVVVLAGTRTALWLQTLSRVDDQLDRMHGAAVARLRLPPPGQRELVGGELSSLYSLTDQQVLRALSKRRPLLAIVMKNVAHLEQLSRTLHETVYPAVAEQQRDFHLLVIDDEADDSSIDDPGVGPAEVRQVPRRILDLWESRQQTGSTALSNLYATYVAYTATPQANFLQDPSNPLAPRDFVMALRTPGPDGDVEVRSPTFRVAKGYRSWYTGGEVFYHHLQAAPLCVEAPDTAAEALTEGVRAFLVASAIRDMRSGAKLSPATAVNKRFSSKSDAVAAIPPVASMLVHPSSALDDHFTVAEDLVAWSRGPATEAGQVRRLGVEGIREDMQDNLERWLNWLQSYRATADQCVRELGASQAPWVPAEDSWAEVSRVILEDIVPGTTVAVINSDERADNRPEFSVQRDGEAWRAPRNLSTIFVSGNVMARGITLEGLSTTVFTRETNDPLADTQMQMQRWFGYRGPYVELCRVLAGGPQLRLFRQYHDNDEALRRQIIAAMGAERETAPPVSVLQGLAFRATGRVSEVRGRRMWPGGRPFVQQMNSPDKEGPNAEFLAEMFASGARGVPDEHAGQGLISNRTLSLEATAALLDSLIYPALEPTAVERWQRAQEQIGVQPRDPLYPLYRGPVTGGRPFVGLSPFDIAAYLRTWAVLLERRAPGFFTTDEPPLQWSLLDLDERRRRAPVFRVGLRFGSAPSVVDGPWNNLPVPVRPMRRTVRDRDVLDSTWGSRGESEDGIFGDEFFDYFGTGERPDLTSSGMRRAGEPGLVLFHLVSRPDDGTPTVAVGVSLPAGGPDQVIALGAARGGHDGSAR</sequence>
<reference evidence="2 3" key="1">
    <citation type="journal article" date="2019" name="Int. J. Syst. Evol. Microbiol.">
        <title>The Global Catalogue of Microorganisms (GCM) 10K type strain sequencing project: providing services to taxonomists for standard genome sequencing and annotation.</title>
        <authorList>
            <consortium name="The Broad Institute Genomics Platform"/>
            <consortium name="The Broad Institute Genome Sequencing Center for Infectious Disease"/>
            <person name="Wu L."/>
            <person name="Ma J."/>
        </authorList>
    </citation>
    <scope>NUCLEOTIDE SEQUENCE [LARGE SCALE GENOMIC DNA]</scope>
    <source>
        <strain evidence="2 3">JCM 16022</strain>
    </source>
</reference>
<accession>A0ABN2ZT25</accession>
<evidence type="ECO:0000259" key="1">
    <source>
        <dbReference type="Pfam" id="PF10593"/>
    </source>
</evidence>
<keyword evidence="3" id="KW-1185">Reference proteome</keyword>
<name>A0ABN2ZT25_9ACTN</name>
<evidence type="ECO:0000313" key="3">
    <source>
        <dbReference type="Proteomes" id="UP001501771"/>
    </source>
</evidence>
<evidence type="ECO:0000313" key="2">
    <source>
        <dbReference type="EMBL" id="GAA2147009.1"/>
    </source>
</evidence>
<organism evidence="2 3">
    <name type="scientific">Nocardioides koreensis</name>
    <dbReference type="NCBI Taxonomy" id="433651"/>
    <lineage>
        <taxon>Bacteria</taxon>
        <taxon>Bacillati</taxon>
        <taxon>Actinomycetota</taxon>
        <taxon>Actinomycetes</taxon>
        <taxon>Propionibacteriales</taxon>
        <taxon>Nocardioidaceae</taxon>
        <taxon>Nocardioides</taxon>
    </lineage>
</organism>
<dbReference type="Pfam" id="PF10593">
    <property type="entry name" value="Z1"/>
    <property type="match status" value="1"/>
</dbReference>
<protein>
    <recommendedName>
        <fullName evidence="1">Putative endonuclease Z1 domain-containing protein</fullName>
    </recommendedName>
</protein>
<proteinExistence type="predicted"/>
<dbReference type="InterPro" id="IPR018310">
    <property type="entry name" value="Put_endonuclease_Z1-dom"/>
</dbReference>
<feature type="domain" description="Putative endonuclease Z1" evidence="1">
    <location>
        <begin position="339"/>
        <end position="599"/>
    </location>
</feature>